<name>A0A9Q1BRF3_HOLLE</name>
<reference evidence="2" key="1">
    <citation type="submission" date="2021-10" db="EMBL/GenBank/DDBJ databases">
        <title>Tropical sea cucumber genome reveals ecological adaptation and Cuvierian tubules defense mechanism.</title>
        <authorList>
            <person name="Chen T."/>
        </authorList>
    </citation>
    <scope>NUCLEOTIDE SEQUENCE</scope>
    <source>
        <strain evidence="2">Nanhai2018</strain>
        <tissue evidence="2">Muscle</tissue>
    </source>
</reference>
<keyword evidence="1" id="KW-1133">Transmembrane helix</keyword>
<evidence type="ECO:0000313" key="2">
    <source>
        <dbReference type="EMBL" id="KAJ8031487.1"/>
    </source>
</evidence>
<feature type="transmembrane region" description="Helical" evidence="1">
    <location>
        <begin position="12"/>
        <end position="35"/>
    </location>
</feature>
<keyword evidence="3" id="KW-1185">Reference proteome</keyword>
<protein>
    <submittedName>
        <fullName evidence="2">Uncharacterized protein</fullName>
    </submittedName>
</protein>
<dbReference type="EMBL" id="JAIZAY010000012">
    <property type="protein sequence ID" value="KAJ8031487.1"/>
    <property type="molecule type" value="Genomic_DNA"/>
</dbReference>
<organism evidence="2 3">
    <name type="scientific">Holothuria leucospilota</name>
    <name type="common">Black long sea cucumber</name>
    <name type="synonym">Mertensiothuria leucospilota</name>
    <dbReference type="NCBI Taxonomy" id="206669"/>
    <lineage>
        <taxon>Eukaryota</taxon>
        <taxon>Metazoa</taxon>
        <taxon>Echinodermata</taxon>
        <taxon>Eleutherozoa</taxon>
        <taxon>Echinozoa</taxon>
        <taxon>Holothuroidea</taxon>
        <taxon>Aspidochirotacea</taxon>
        <taxon>Aspidochirotida</taxon>
        <taxon>Holothuriidae</taxon>
        <taxon>Holothuria</taxon>
    </lineage>
</organism>
<proteinExistence type="predicted"/>
<evidence type="ECO:0000256" key="1">
    <source>
        <dbReference type="SAM" id="Phobius"/>
    </source>
</evidence>
<keyword evidence="1" id="KW-0472">Membrane</keyword>
<comment type="caution">
    <text evidence="2">The sequence shown here is derived from an EMBL/GenBank/DDBJ whole genome shotgun (WGS) entry which is preliminary data.</text>
</comment>
<gene>
    <name evidence="2" type="ORF">HOLleu_24693</name>
</gene>
<evidence type="ECO:0000313" key="3">
    <source>
        <dbReference type="Proteomes" id="UP001152320"/>
    </source>
</evidence>
<accession>A0A9Q1BRF3</accession>
<dbReference type="AlphaFoldDB" id="A0A9Q1BRF3"/>
<sequence>MKIDDKKASFPVIIGGCILGFIVVVVTLVVSFYIFSLSSKSRPQHVNVVNPLTNANNSIVPTSATVNEPSNGFLKGDDRLIEPEVLSTDGFYSEVGGVVQEESTTHQPNSRKAVTSVTYDYCSEINTSDVKLREMENGQETDTTLYFEVSHVI</sequence>
<keyword evidence="1" id="KW-0812">Transmembrane</keyword>
<dbReference type="Proteomes" id="UP001152320">
    <property type="component" value="Chromosome 12"/>
</dbReference>